<dbReference type="Proteomes" id="UP000006514">
    <property type="component" value="Unassembled WGS sequence"/>
</dbReference>
<evidence type="ECO:0000256" key="1">
    <source>
        <dbReference type="SAM" id="MobiDB-lite"/>
    </source>
</evidence>
<keyword evidence="2" id="KW-0472">Membrane</keyword>
<dbReference type="InParanoid" id="J0WME4"/>
<dbReference type="KEGG" id="adl:AURDEDRAFT_131643"/>
<feature type="region of interest" description="Disordered" evidence="1">
    <location>
        <begin position="1"/>
        <end position="57"/>
    </location>
</feature>
<feature type="transmembrane region" description="Helical" evidence="2">
    <location>
        <begin position="133"/>
        <end position="158"/>
    </location>
</feature>
<dbReference type="EMBL" id="JH688193">
    <property type="protein sequence ID" value="EJD33510.1"/>
    <property type="molecule type" value="Genomic_DNA"/>
</dbReference>
<evidence type="ECO:0000256" key="2">
    <source>
        <dbReference type="SAM" id="Phobius"/>
    </source>
</evidence>
<keyword evidence="2" id="KW-0812">Transmembrane</keyword>
<protein>
    <submittedName>
        <fullName evidence="3">Uncharacterized protein</fullName>
    </submittedName>
</protein>
<feature type="region of interest" description="Disordered" evidence="1">
    <location>
        <begin position="196"/>
        <end position="221"/>
    </location>
</feature>
<evidence type="ECO:0000313" key="3">
    <source>
        <dbReference type="EMBL" id="EJD33510.1"/>
    </source>
</evidence>
<reference evidence="4" key="1">
    <citation type="journal article" date="2012" name="Science">
        <title>The Paleozoic origin of enzymatic lignin decomposition reconstructed from 31 fungal genomes.</title>
        <authorList>
            <person name="Floudas D."/>
            <person name="Binder M."/>
            <person name="Riley R."/>
            <person name="Barry K."/>
            <person name="Blanchette R.A."/>
            <person name="Henrissat B."/>
            <person name="Martinez A.T."/>
            <person name="Otillar R."/>
            <person name="Spatafora J.W."/>
            <person name="Yadav J.S."/>
            <person name="Aerts A."/>
            <person name="Benoit I."/>
            <person name="Boyd A."/>
            <person name="Carlson A."/>
            <person name="Copeland A."/>
            <person name="Coutinho P.M."/>
            <person name="de Vries R.P."/>
            <person name="Ferreira P."/>
            <person name="Findley K."/>
            <person name="Foster B."/>
            <person name="Gaskell J."/>
            <person name="Glotzer D."/>
            <person name="Gorecki P."/>
            <person name="Heitman J."/>
            <person name="Hesse C."/>
            <person name="Hori C."/>
            <person name="Igarashi K."/>
            <person name="Jurgens J.A."/>
            <person name="Kallen N."/>
            <person name="Kersten P."/>
            <person name="Kohler A."/>
            <person name="Kuees U."/>
            <person name="Kumar T.K.A."/>
            <person name="Kuo A."/>
            <person name="LaButti K."/>
            <person name="Larrondo L.F."/>
            <person name="Lindquist E."/>
            <person name="Ling A."/>
            <person name="Lombard V."/>
            <person name="Lucas S."/>
            <person name="Lundell T."/>
            <person name="Martin R."/>
            <person name="McLaughlin D.J."/>
            <person name="Morgenstern I."/>
            <person name="Morin E."/>
            <person name="Murat C."/>
            <person name="Nagy L.G."/>
            <person name="Nolan M."/>
            <person name="Ohm R.A."/>
            <person name="Patyshakuliyeva A."/>
            <person name="Rokas A."/>
            <person name="Ruiz-Duenas F.J."/>
            <person name="Sabat G."/>
            <person name="Salamov A."/>
            <person name="Samejima M."/>
            <person name="Schmutz J."/>
            <person name="Slot J.C."/>
            <person name="St John F."/>
            <person name="Stenlid J."/>
            <person name="Sun H."/>
            <person name="Sun S."/>
            <person name="Syed K."/>
            <person name="Tsang A."/>
            <person name="Wiebenga A."/>
            <person name="Young D."/>
            <person name="Pisabarro A."/>
            <person name="Eastwood D.C."/>
            <person name="Martin F."/>
            <person name="Cullen D."/>
            <person name="Grigoriev I.V."/>
            <person name="Hibbett D.S."/>
        </authorList>
    </citation>
    <scope>NUCLEOTIDE SEQUENCE [LARGE SCALE GENOMIC DNA]</scope>
    <source>
        <strain evidence="4">TFB10046</strain>
    </source>
</reference>
<organism evidence="3 4">
    <name type="scientific">Auricularia subglabra (strain TFB-10046 / SS5)</name>
    <name type="common">White-rot fungus</name>
    <name type="synonym">Auricularia delicata (strain TFB10046)</name>
    <dbReference type="NCBI Taxonomy" id="717982"/>
    <lineage>
        <taxon>Eukaryota</taxon>
        <taxon>Fungi</taxon>
        <taxon>Dikarya</taxon>
        <taxon>Basidiomycota</taxon>
        <taxon>Agaricomycotina</taxon>
        <taxon>Agaricomycetes</taxon>
        <taxon>Auriculariales</taxon>
        <taxon>Auriculariaceae</taxon>
        <taxon>Auricularia</taxon>
    </lineage>
</organism>
<keyword evidence="2" id="KW-1133">Transmembrane helix</keyword>
<dbReference type="OrthoDB" id="3002471at2759"/>
<name>J0WME4_AURST</name>
<keyword evidence="4" id="KW-1185">Reference proteome</keyword>
<accession>J0WME4</accession>
<gene>
    <name evidence="3" type="ORF">AURDEDRAFT_131643</name>
</gene>
<feature type="compositionally biased region" description="Basic and acidic residues" evidence="1">
    <location>
        <begin position="38"/>
        <end position="49"/>
    </location>
</feature>
<dbReference type="AlphaFoldDB" id="J0WME4"/>
<evidence type="ECO:0000313" key="4">
    <source>
        <dbReference type="Proteomes" id="UP000006514"/>
    </source>
</evidence>
<proteinExistence type="predicted"/>
<sequence>MRQGLGWPPHSRRKHVGLSHLAERPTAWNGSDNVPEDSEPRTETTRTPERPQGVPRNDRLCRLCMDKVEDPLHALFECRASLELVARREKFWSQCDKALRELASQTTGSHSRKNAPPLLPPAESLRAMQTTEVMFALLATDATSLVLAMYTMAVMAIYDASERYASRTDYRTGTKPNMVRTRGALLDGDKRLMGPNWGRHWANPSDTRSHNGPENRLAGKQ</sequence>